<feature type="compositionally biased region" description="Basic and acidic residues" evidence="1">
    <location>
        <begin position="693"/>
        <end position="702"/>
    </location>
</feature>
<feature type="transmembrane region" description="Helical" evidence="2">
    <location>
        <begin position="1723"/>
        <end position="1746"/>
    </location>
</feature>
<feature type="compositionally biased region" description="Polar residues" evidence="1">
    <location>
        <begin position="1008"/>
        <end position="1035"/>
    </location>
</feature>
<evidence type="ECO:0000256" key="1">
    <source>
        <dbReference type="SAM" id="MobiDB-lite"/>
    </source>
</evidence>
<dbReference type="EMBL" id="CAJOBZ010000009">
    <property type="protein sequence ID" value="CAF4828932.1"/>
    <property type="molecule type" value="Genomic_DNA"/>
</dbReference>
<proteinExistence type="predicted"/>
<evidence type="ECO:0000313" key="4">
    <source>
        <dbReference type="Proteomes" id="UP000663880"/>
    </source>
</evidence>
<sequence>MLISQTSDGKENTEGHVRRCYETANELLEIMTNNSQFTSSDETLTASDLVILYKNLDVGTRLMSEVKHSQTKPSNQYVETIIYDHDSDESDVGEIYSTEDIRNIMMINKERIDLFNNTASFEKTLCQKLGNLAMNSNKLGSTYDKHFLFKDPYIKEQLNSFMPAMTDKDVLPSSLLDYICCRRLEDNSNFYMDNIIRYVQHTIEQLKRISNGDYLTERAKEKWRQAEPTDVFHDNGSKKSMLANSVSIPLHMERKSSRIKSTWHDIVHSEVDIRSLSKLLEKKIVIEIPRLLCGTYKLFTKRCNDNLIISCKKEVNSLNETPSRVDVVLNIKKSESGLLISKLNSIKITQPVPQHSIQDCSSTPIPSITYDPMDNRKSDLQIDTPKVEELNERETTSDLPYSTYEYSLLTNRSPDTCDDSFIGVDTDNSSASFAFSKSHGYNDSFFTYPNIVNVKSYSDEQTEANFSLMSPEALCYTVQRLNMNSPVPEEIEFNHKKKKSPTRIRIKSPYENSSHVMEEKKRKRLLEIRERREIKKKSLSDNCKINKNKYAKGVMAQASSSVTKLSITNKSFYNSIYGQSLNESKHSKKERKPSNTDLKIVVELENCEDEIRKKSPRSPRNKEKYINHSYYLDDADTEVMHHQNKLKLKQNVEDACTASSSGVSEDLRSSLNLLKDIISLDNPSHPVSPISRDSQKCSPRQDDVISEKSSPLLNATENQNVISANTPKDSLHTLENHKGKDTVLPVQCRKSIDKIYDLMKKLGKLDTSSSNNKIPECDEFEVSVDSKQIGSSVHPSDSGTSLKHHLVSSNPSCFSFEKVYLDSPVKKNIHRKSEIPIATIPKTKASTKLQPSCDDKQKKDRRKITSPVTKISENPLKAISQLLRDFESVKINRPKTDSEPKSKRYDTDKKHSSRQVTFRKPLQQEPNLKPSEPSSRGSTPKNKKSRVNTLTHVGRSQYHLKSSVEEKPVDKLNRRKITDIIDEVKEARGEAVRGPPKSRLDSLAQPRKYNQPSNEQSNRNKYTVQRPQRSTNTITHSERRDSLNVKIRQKRTEISGSQKYHSTVPPPLGIKRSESISPDRIRKRSPVSATGPSYKSNVPEAPETLLKKMVAVESYVNNHYGRGSPTRELKGFSGAQKSRVPLVPIDLDMGSMTSSRTAEESTVLGKKLHKMIDTMISSATAPGLTSLCEKKETSVSSESMNDAFVDTIEHYEELMSNTDFPIDVFGDKSITTAVATLSKDSESVLSKNIDFNVITYDIQPFNSLTELARLENALYRRLSAGAFQKRLRLKNLTLTPKHSLQQILVLQSGDVGSLVVKSTLSQNVLRKTSSKIKEMSETKKLTESQSHVDWTFAKFPTQVSTVAYSVPNTAGEVNSVKTDCEKDTDVCIVTTDELNSCNSSSEQSQGYKAAKSVTACPKSKVKEKKKFEEEEQRFEHDITQHPLSNITMTQHTNILRKEENESGIVGTHKNEESQSIEKTSQKSCVVSNSSMLEKKTSKVDDSTSLDILVGLLNEIRNITTCQTHLTENKTDDIVCDDLNELEVILKRAEFKEHSVDVSPINALSTNSLESFQQQNLCYLYKTNYHILNDEVVLRSPLLVDKEVNVNVPEITYKNTVTDVQSKFFPITVHHSTNVTSSLIGVISKPSEQSMYLFSDYNTLYSNTSFNKIIELPIIETTKPCNHVLAADWCGNCNTIVKEKKTNKISGHRQNPHFDPIVRLKRDILVTVYSILVMTVFAALSFSEVFYRM</sequence>
<keyword evidence="2" id="KW-0812">Transmembrane</keyword>
<dbReference type="Proteomes" id="UP000663880">
    <property type="component" value="Unassembled WGS sequence"/>
</dbReference>
<gene>
    <name evidence="3" type="ORF">PMACD_LOCUS5115</name>
</gene>
<feature type="region of interest" description="Disordered" evidence="1">
    <location>
        <begin position="840"/>
        <end position="872"/>
    </location>
</feature>
<protein>
    <submittedName>
        <fullName evidence="3">Uncharacterized protein</fullName>
    </submittedName>
</protein>
<feature type="region of interest" description="Disordered" evidence="1">
    <location>
        <begin position="988"/>
        <end position="1099"/>
    </location>
</feature>
<feature type="region of interest" description="Disordered" evidence="1">
    <location>
        <begin position="890"/>
        <end position="967"/>
    </location>
</feature>
<dbReference type="OrthoDB" id="8300628at2759"/>
<feature type="compositionally biased region" description="Basic and acidic residues" evidence="1">
    <location>
        <begin position="890"/>
        <end position="910"/>
    </location>
</feature>
<organism evidence="3 4">
    <name type="scientific">Pieris macdunnoughi</name>
    <dbReference type="NCBI Taxonomy" id="345717"/>
    <lineage>
        <taxon>Eukaryota</taxon>
        <taxon>Metazoa</taxon>
        <taxon>Ecdysozoa</taxon>
        <taxon>Arthropoda</taxon>
        <taxon>Hexapoda</taxon>
        <taxon>Insecta</taxon>
        <taxon>Pterygota</taxon>
        <taxon>Neoptera</taxon>
        <taxon>Endopterygota</taxon>
        <taxon>Lepidoptera</taxon>
        <taxon>Glossata</taxon>
        <taxon>Ditrysia</taxon>
        <taxon>Papilionoidea</taxon>
        <taxon>Pieridae</taxon>
        <taxon>Pierinae</taxon>
        <taxon>Pieris</taxon>
    </lineage>
</organism>
<evidence type="ECO:0000313" key="3">
    <source>
        <dbReference type="EMBL" id="CAF4828932.1"/>
    </source>
</evidence>
<keyword evidence="2" id="KW-0472">Membrane</keyword>
<feature type="compositionally biased region" description="Basic and acidic residues" evidence="1">
    <location>
        <begin position="1071"/>
        <end position="1080"/>
    </location>
</feature>
<reference evidence="3" key="1">
    <citation type="submission" date="2021-02" db="EMBL/GenBank/DDBJ databases">
        <authorList>
            <person name="Steward A R."/>
        </authorList>
    </citation>
    <scope>NUCLEOTIDE SEQUENCE</scope>
</reference>
<feature type="region of interest" description="Disordered" evidence="1">
    <location>
        <begin position="682"/>
        <end position="702"/>
    </location>
</feature>
<comment type="caution">
    <text evidence="3">The sequence shown here is derived from an EMBL/GenBank/DDBJ whole genome shotgun (WGS) entry which is preliminary data.</text>
</comment>
<accession>A0A821QMK6</accession>
<name>A0A821QMK6_9NEOP</name>
<evidence type="ECO:0000256" key="2">
    <source>
        <dbReference type="SAM" id="Phobius"/>
    </source>
</evidence>
<keyword evidence="2" id="KW-1133">Transmembrane helix</keyword>
<keyword evidence="4" id="KW-1185">Reference proteome</keyword>
<feature type="compositionally biased region" description="Polar residues" evidence="1">
    <location>
        <begin position="1087"/>
        <end position="1096"/>
    </location>
</feature>